<protein>
    <recommendedName>
        <fullName evidence="2">Type II secretion system protein J</fullName>
    </recommendedName>
</protein>
<keyword evidence="4" id="KW-1185">Reference proteome</keyword>
<dbReference type="InterPro" id="IPR045584">
    <property type="entry name" value="Pilin-like"/>
</dbReference>
<dbReference type="InterPro" id="IPR010055">
    <property type="entry name" value="T2SS_protein-GspJ"/>
</dbReference>
<comment type="similarity">
    <text evidence="1">Belongs to the GSP J family.</text>
</comment>
<evidence type="ECO:0000313" key="3">
    <source>
        <dbReference type="EMBL" id="QQP92394.1"/>
    </source>
</evidence>
<proteinExistence type="inferred from homology"/>
<reference evidence="3" key="1">
    <citation type="submission" date="2021-02" db="EMBL/GenBank/DDBJ databases">
        <title>Skermanella TT6 skin isolate.</title>
        <authorList>
            <person name="Lee K."/>
            <person name="Ganzorig M."/>
        </authorList>
    </citation>
    <scope>NUCLEOTIDE SEQUENCE</scope>
    <source>
        <strain evidence="3">TT6</strain>
    </source>
</reference>
<dbReference type="Pfam" id="PF11612">
    <property type="entry name" value="T2SSJ"/>
    <property type="match status" value="1"/>
</dbReference>
<name>A0ABX7BD97_9PROT</name>
<dbReference type="EMBL" id="CP067420">
    <property type="protein sequence ID" value="QQP92394.1"/>
    <property type="molecule type" value="Genomic_DNA"/>
</dbReference>
<dbReference type="SUPFAM" id="SSF54523">
    <property type="entry name" value="Pili subunits"/>
    <property type="match status" value="1"/>
</dbReference>
<sequence>MTRRPGFTLLEMLVAMTLIAFIMVAGQQVIALAARAAAPRGDGGHMFLTHRQIADWLETALPIRSDRRDRAPLIFAGDQASLRFVTVLPQRFGVAGPNVVTLGGAPGGLLARWQPLRFDGEQQGNERLILEGVERVSFRYWDSTGGWRNAWPAGQRLPDLVELSVSGGPAQEWPPIVVAPRNR</sequence>
<evidence type="ECO:0000313" key="4">
    <source>
        <dbReference type="Proteomes" id="UP000595197"/>
    </source>
</evidence>
<evidence type="ECO:0000256" key="1">
    <source>
        <dbReference type="ARBA" id="ARBA00011084"/>
    </source>
</evidence>
<dbReference type="InterPro" id="IPR012902">
    <property type="entry name" value="N_methyl_site"/>
</dbReference>
<accession>A0ABX7BD97</accession>
<dbReference type="Proteomes" id="UP000595197">
    <property type="component" value="Chromosome"/>
</dbReference>
<organism evidence="3 4">
    <name type="scientific">Skermanella cutis</name>
    <dbReference type="NCBI Taxonomy" id="2775420"/>
    <lineage>
        <taxon>Bacteria</taxon>
        <taxon>Pseudomonadati</taxon>
        <taxon>Pseudomonadota</taxon>
        <taxon>Alphaproteobacteria</taxon>
        <taxon>Rhodospirillales</taxon>
        <taxon>Azospirillaceae</taxon>
        <taxon>Skermanella</taxon>
    </lineage>
</organism>
<gene>
    <name evidence="3" type="ORF">IGS68_11245</name>
</gene>
<dbReference type="RefSeq" id="WP_201081255.1">
    <property type="nucleotide sequence ID" value="NZ_CP067420.1"/>
</dbReference>
<dbReference type="Pfam" id="PF07963">
    <property type="entry name" value="N_methyl"/>
    <property type="match status" value="1"/>
</dbReference>
<evidence type="ECO:0000256" key="2">
    <source>
        <dbReference type="ARBA" id="ARBA00021539"/>
    </source>
</evidence>
<dbReference type="NCBIfam" id="TIGR02532">
    <property type="entry name" value="IV_pilin_GFxxxE"/>
    <property type="match status" value="1"/>
</dbReference>